<dbReference type="AlphaFoldDB" id="A0A1R3GJ02"/>
<comment type="caution">
    <text evidence="1">The sequence shown here is derived from an EMBL/GenBank/DDBJ whole genome shotgun (WGS) entry which is preliminary data.</text>
</comment>
<evidence type="ECO:0000313" key="1">
    <source>
        <dbReference type="EMBL" id="OMO58046.1"/>
    </source>
</evidence>
<organism evidence="1 2">
    <name type="scientific">Corchorus capsularis</name>
    <name type="common">Jute</name>
    <dbReference type="NCBI Taxonomy" id="210143"/>
    <lineage>
        <taxon>Eukaryota</taxon>
        <taxon>Viridiplantae</taxon>
        <taxon>Streptophyta</taxon>
        <taxon>Embryophyta</taxon>
        <taxon>Tracheophyta</taxon>
        <taxon>Spermatophyta</taxon>
        <taxon>Magnoliopsida</taxon>
        <taxon>eudicotyledons</taxon>
        <taxon>Gunneridae</taxon>
        <taxon>Pentapetalae</taxon>
        <taxon>rosids</taxon>
        <taxon>malvids</taxon>
        <taxon>Malvales</taxon>
        <taxon>Malvaceae</taxon>
        <taxon>Grewioideae</taxon>
        <taxon>Apeibeae</taxon>
        <taxon>Corchorus</taxon>
    </lineage>
</organism>
<accession>A0A1R3GJ02</accession>
<evidence type="ECO:0000313" key="2">
    <source>
        <dbReference type="Proteomes" id="UP000188268"/>
    </source>
</evidence>
<protein>
    <submittedName>
        <fullName evidence="1">Uncharacterized protein</fullName>
    </submittedName>
</protein>
<reference evidence="1 2" key="1">
    <citation type="submission" date="2013-09" db="EMBL/GenBank/DDBJ databases">
        <title>Corchorus capsularis genome sequencing.</title>
        <authorList>
            <person name="Alam M."/>
            <person name="Haque M.S."/>
            <person name="Islam M.S."/>
            <person name="Emdad E.M."/>
            <person name="Islam M.M."/>
            <person name="Ahmed B."/>
            <person name="Halim A."/>
            <person name="Hossen Q.M.M."/>
            <person name="Hossain M.Z."/>
            <person name="Ahmed R."/>
            <person name="Khan M.M."/>
            <person name="Islam R."/>
            <person name="Rashid M.M."/>
            <person name="Khan S.A."/>
            <person name="Rahman M.S."/>
            <person name="Alam M."/>
        </authorList>
    </citation>
    <scope>NUCLEOTIDE SEQUENCE [LARGE SCALE GENOMIC DNA]</scope>
    <source>
        <strain evidence="2">cv. CVL-1</strain>
        <tissue evidence="1">Whole seedling</tissue>
    </source>
</reference>
<proteinExistence type="predicted"/>
<gene>
    <name evidence="1" type="ORF">CCACVL1_25607</name>
</gene>
<name>A0A1R3GJ02_COCAP</name>
<sequence>MAQNTVAENDITICISITKEKANPAVKANWVEIIRAEVETGKRATP</sequence>
<keyword evidence="2" id="KW-1185">Reference proteome</keyword>
<dbReference type="Gramene" id="OMO58046">
    <property type="protein sequence ID" value="OMO58046"/>
    <property type="gene ID" value="CCACVL1_25607"/>
</dbReference>
<dbReference type="EMBL" id="AWWV01014260">
    <property type="protein sequence ID" value="OMO58046.1"/>
    <property type="molecule type" value="Genomic_DNA"/>
</dbReference>
<dbReference type="Proteomes" id="UP000188268">
    <property type="component" value="Unassembled WGS sequence"/>
</dbReference>